<organism evidence="2 3">
    <name type="scientific">Symbiochloris irregularis</name>
    <dbReference type="NCBI Taxonomy" id="706552"/>
    <lineage>
        <taxon>Eukaryota</taxon>
        <taxon>Viridiplantae</taxon>
        <taxon>Chlorophyta</taxon>
        <taxon>core chlorophytes</taxon>
        <taxon>Trebouxiophyceae</taxon>
        <taxon>Trebouxiales</taxon>
        <taxon>Trebouxiaceae</taxon>
        <taxon>Symbiochloris</taxon>
    </lineage>
</organism>
<dbReference type="EMBL" id="JALJOQ010000056">
    <property type="protein sequence ID" value="KAK9803757.1"/>
    <property type="molecule type" value="Genomic_DNA"/>
</dbReference>
<keyword evidence="3" id="KW-1185">Reference proteome</keyword>
<name>A0AAW1P6X7_9CHLO</name>
<sequence>MDAADAESQTSSRKLSSVRRGPVRQARQAASVGNRGARERAPNQLSWRLPGHNSSLCAHFRKTFTRGMSATVDQLDDPLVGDRRLRHLAELQTAVLAQRRLSADFSDEKKYAGVVSLHTHIAQHNLEQPWETVLQIHKDMVARAGLSLSQRVKMGQAAAGHSASMEKIHGARMKLLAALIQAQHVDTDGPPMPRVAIAMAQTKSLLAELQALQTAEERARYELWHVIICSQEMDSQQLARIQLTRNGAILPDLSILARLILDSLEPNPDATQPSLPGLEGPPQKQEALQEDEAPLTQPAQAAWALLLMALR</sequence>
<evidence type="ECO:0000256" key="1">
    <source>
        <dbReference type="SAM" id="MobiDB-lite"/>
    </source>
</evidence>
<feature type="region of interest" description="Disordered" evidence="1">
    <location>
        <begin position="1"/>
        <end position="47"/>
    </location>
</feature>
<evidence type="ECO:0000313" key="3">
    <source>
        <dbReference type="Proteomes" id="UP001465755"/>
    </source>
</evidence>
<evidence type="ECO:0000313" key="2">
    <source>
        <dbReference type="EMBL" id="KAK9803757.1"/>
    </source>
</evidence>
<comment type="caution">
    <text evidence="2">The sequence shown here is derived from an EMBL/GenBank/DDBJ whole genome shotgun (WGS) entry which is preliminary data.</text>
</comment>
<feature type="region of interest" description="Disordered" evidence="1">
    <location>
        <begin position="267"/>
        <end position="295"/>
    </location>
</feature>
<dbReference type="Proteomes" id="UP001465755">
    <property type="component" value="Unassembled WGS sequence"/>
</dbReference>
<accession>A0AAW1P6X7</accession>
<proteinExistence type="predicted"/>
<protein>
    <submittedName>
        <fullName evidence="2">Uncharacterized protein</fullName>
    </submittedName>
</protein>
<reference evidence="2 3" key="1">
    <citation type="journal article" date="2024" name="Nat. Commun.">
        <title>Phylogenomics reveals the evolutionary origins of lichenization in chlorophyte algae.</title>
        <authorList>
            <person name="Puginier C."/>
            <person name="Libourel C."/>
            <person name="Otte J."/>
            <person name="Skaloud P."/>
            <person name="Haon M."/>
            <person name="Grisel S."/>
            <person name="Petersen M."/>
            <person name="Berrin J.G."/>
            <person name="Delaux P.M."/>
            <person name="Dal Grande F."/>
            <person name="Keller J."/>
        </authorList>
    </citation>
    <scope>NUCLEOTIDE SEQUENCE [LARGE SCALE GENOMIC DNA]</scope>
    <source>
        <strain evidence="2 3">SAG 2036</strain>
    </source>
</reference>
<dbReference type="AlphaFoldDB" id="A0AAW1P6X7"/>
<gene>
    <name evidence="2" type="ORF">WJX73_002548</name>
</gene>